<proteinExistence type="predicted"/>
<dbReference type="NCBIfam" id="TIGR02301">
    <property type="entry name" value="TIGR02301 family protein"/>
    <property type="match status" value="1"/>
</dbReference>
<evidence type="ECO:0000313" key="2">
    <source>
        <dbReference type="EMBL" id="RDV02296.1"/>
    </source>
</evidence>
<feature type="chain" id="PRO_5016680756" evidence="1">
    <location>
        <begin position="22"/>
        <end position="135"/>
    </location>
</feature>
<feature type="signal peptide" evidence="1">
    <location>
        <begin position="1"/>
        <end position="21"/>
    </location>
</feature>
<evidence type="ECO:0000256" key="1">
    <source>
        <dbReference type="SAM" id="SignalP"/>
    </source>
</evidence>
<dbReference type="AlphaFoldDB" id="A0A371B3W9"/>
<reference evidence="3" key="1">
    <citation type="submission" date="2018-08" db="EMBL/GenBank/DDBJ databases">
        <authorList>
            <person name="Kim S.-J."/>
            <person name="Jung G.-Y."/>
        </authorList>
    </citation>
    <scope>NUCLEOTIDE SEQUENCE [LARGE SCALE GENOMIC DNA]</scope>
    <source>
        <strain evidence="3">GY_H</strain>
    </source>
</reference>
<keyword evidence="1" id="KW-0732">Signal</keyword>
<dbReference type="OrthoDB" id="8481666at2"/>
<dbReference type="InterPro" id="IPR012645">
    <property type="entry name" value="CHP02301"/>
</dbReference>
<dbReference type="RefSeq" id="WP_115518418.1">
    <property type="nucleotide sequence ID" value="NZ_QRGO01000002.1"/>
</dbReference>
<protein>
    <submittedName>
        <fullName evidence="2">TIGR02301 family protein</fullName>
    </submittedName>
</protein>
<keyword evidence="3" id="KW-1185">Reference proteome</keyword>
<organism evidence="2 3">
    <name type="scientific">Undibacter mobilis</name>
    <dbReference type="NCBI Taxonomy" id="2292256"/>
    <lineage>
        <taxon>Bacteria</taxon>
        <taxon>Pseudomonadati</taxon>
        <taxon>Pseudomonadota</taxon>
        <taxon>Alphaproteobacteria</taxon>
        <taxon>Hyphomicrobiales</taxon>
        <taxon>Nitrobacteraceae</taxon>
        <taxon>Undibacter</taxon>
    </lineage>
</organism>
<gene>
    <name evidence="2" type="ORF">DXH78_17075</name>
</gene>
<dbReference type="EMBL" id="QRGO01000002">
    <property type="protein sequence ID" value="RDV02296.1"/>
    <property type="molecule type" value="Genomic_DNA"/>
</dbReference>
<dbReference type="Proteomes" id="UP000263993">
    <property type="component" value="Unassembled WGS sequence"/>
</dbReference>
<accession>A0A371B3W9</accession>
<dbReference type="Pfam" id="PF09539">
    <property type="entry name" value="DUF2385"/>
    <property type="match status" value="1"/>
</dbReference>
<evidence type="ECO:0000313" key="3">
    <source>
        <dbReference type="Proteomes" id="UP000263993"/>
    </source>
</evidence>
<sequence length="135" mass="14976">MFRRIAAAFVLTAFAALPAQAQSAPPAAAPVQDSVPAPYDADLQRLAEILGSLQYLRTICGSKEGQKWRNEMQALIDSEAPGGERRRQIVARFNRGYRGFEQTYRTCTPAADLAIRRYLDEGAKIAREITARYAN</sequence>
<name>A0A371B3W9_9BRAD</name>
<comment type="caution">
    <text evidence="2">The sequence shown here is derived from an EMBL/GenBank/DDBJ whole genome shotgun (WGS) entry which is preliminary data.</text>
</comment>